<evidence type="ECO:0000256" key="2">
    <source>
        <dbReference type="ARBA" id="ARBA00007069"/>
    </source>
</evidence>
<feature type="transmembrane region" description="Helical" evidence="8">
    <location>
        <begin position="12"/>
        <end position="38"/>
    </location>
</feature>
<dbReference type="GO" id="GO:0048473">
    <property type="term" value="P:D-methionine transmembrane transport"/>
    <property type="evidence" value="ECO:0007669"/>
    <property type="project" value="TreeGrafter"/>
</dbReference>
<dbReference type="PROSITE" id="PS50928">
    <property type="entry name" value="ABC_TM1"/>
    <property type="match status" value="1"/>
</dbReference>
<accession>A0A0A0I757</accession>
<dbReference type="PANTHER" id="PTHR30450">
    <property type="entry name" value="ABC TRANSPORTER PERMEASE"/>
    <property type="match status" value="1"/>
</dbReference>
<evidence type="ECO:0000256" key="6">
    <source>
        <dbReference type="ARBA" id="ARBA00022989"/>
    </source>
</evidence>
<evidence type="ECO:0000256" key="8">
    <source>
        <dbReference type="RuleBase" id="RU363032"/>
    </source>
</evidence>
<organism evidence="10 11">
    <name type="scientific">Clostridium novyi A str. 4552</name>
    <dbReference type="NCBI Taxonomy" id="1444289"/>
    <lineage>
        <taxon>Bacteria</taxon>
        <taxon>Bacillati</taxon>
        <taxon>Bacillota</taxon>
        <taxon>Clostridia</taxon>
        <taxon>Eubacteriales</taxon>
        <taxon>Clostridiaceae</taxon>
        <taxon>Clostridium</taxon>
    </lineage>
</organism>
<dbReference type="CDD" id="cd06261">
    <property type="entry name" value="TM_PBP2"/>
    <property type="match status" value="1"/>
</dbReference>
<feature type="domain" description="ABC transmembrane type-1" evidence="9">
    <location>
        <begin position="9"/>
        <end position="203"/>
    </location>
</feature>
<evidence type="ECO:0000256" key="5">
    <source>
        <dbReference type="ARBA" id="ARBA00022692"/>
    </source>
</evidence>
<dbReference type="FunFam" id="1.10.3720.10:FF:000002">
    <property type="entry name" value="D-methionine ABC transporter permease MetI"/>
    <property type="match status" value="1"/>
</dbReference>
<dbReference type="RefSeq" id="WP_039254491.1">
    <property type="nucleotide sequence ID" value="NZ_JENJ01000019.1"/>
</dbReference>
<dbReference type="GO" id="GO:0005886">
    <property type="term" value="C:plasma membrane"/>
    <property type="evidence" value="ECO:0007669"/>
    <property type="project" value="UniProtKB-SubCell"/>
</dbReference>
<keyword evidence="3 8" id="KW-0813">Transport</keyword>
<keyword evidence="5 8" id="KW-0812">Transmembrane</keyword>
<evidence type="ECO:0000313" key="11">
    <source>
        <dbReference type="Proteomes" id="UP000030012"/>
    </source>
</evidence>
<evidence type="ECO:0000259" key="9">
    <source>
        <dbReference type="PROSITE" id="PS50928"/>
    </source>
</evidence>
<feature type="transmembrane region" description="Helical" evidence="8">
    <location>
        <begin position="184"/>
        <end position="207"/>
    </location>
</feature>
<sequence length="212" mass="22722">MAEILIPALWETLYMVLISTVLAIVVGFIPAIIMIITYKDGLKPNAAVYKVFDVIVNVLRSFPFIILMIVLIPLTKFIVGKSTGTTAAIVPLTIGCAPFVTRIIESSLKEVDKGVIEAAKSFGASTFQIVFKVMLKEALPSIISGMTLTLISMVGFSAMAGVIGAGGLGAVAMNYGYYAFKNDVLIVTVIVLIVLVQVLQSIGTLIYKRVTK</sequence>
<dbReference type="InterPro" id="IPR035906">
    <property type="entry name" value="MetI-like_sf"/>
</dbReference>
<evidence type="ECO:0000256" key="1">
    <source>
        <dbReference type="ARBA" id="ARBA00004651"/>
    </source>
</evidence>
<dbReference type="Gene3D" id="1.10.3720.10">
    <property type="entry name" value="MetI-like"/>
    <property type="match status" value="1"/>
</dbReference>
<keyword evidence="7 8" id="KW-0472">Membrane</keyword>
<dbReference type="InterPro" id="IPR000515">
    <property type="entry name" value="MetI-like"/>
</dbReference>
<dbReference type="AlphaFoldDB" id="A0A0A0I757"/>
<protein>
    <submittedName>
        <fullName evidence="10">Methionine ABC transporter permease</fullName>
    </submittedName>
</protein>
<comment type="similarity">
    <text evidence="2">Belongs to the binding-protein-dependent transport system permease family. CysTW subfamily.</text>
</comment>
<evidence type="ECO:0000313" key="10">
    <source>
        <dbReference type="EMBL" id="KGM96692.1"/>
    </source>
</evidence>
<name>A0A0A0I757_CLONO</name>
<reference evidence="10 11" key="1">
    <citation type="submission" date="2014-01" db="EMBL/GenBank/DDBJ databases">
        <title>Plasmidome dynamics in the species complex Clostridium novyi sensu lato converts strains of independent lineages into distinctly different pathogens.</title>
        <authorList>
            <person name="Skarin H."/>
            <person name="Segerman B."/>
        </authorList>
    </citation>
    <scope>NUCLEOTIDE SEQUENCE [LARGE SCALE GENOMIC DNA]</scope>
    <source>
        <strain evidence="10 11">4552</strain>
    </source>
</reference>
<comment type="subcellular location">
    <subcellularLocation>
        <location evidence="1 8">Cell membrane</location>
        <topology evidence="1 8">Multi-pass membrane protein</topology>
    </subcellularLocation>
</comment>
<comment type="caution">
    <text evidence="10">The sequence shown here is derived from an EMBL/GenBank/DDBJ whole genome shotgun (WGS) entry which is preliminary data.</text>
</comment>
<feature type="transmembrane region" description="Helical" evidence="8">
    <location>
        <begin position="142"/>
        <end position="172"/>
    </location>
</feature>
<dbReference type="OrthoDB" id="9793490at2"/>
<dbReference type="EMBL" id="JENJ01000019">
    <property type="protein sequence ID" value="KGM96692.1"/>
    <property type="molecule type" value="Genomic_DNA"/>
</dbReference>
<feature type="transmembrane region" description="Helical" evidence="8">
    <location>
        <begin position="58"/>
        <end position="79"/>
    </location>
</feature>
<keyword evidence="6 8" id="KW-1133">Transmembrane helix</keyword>
<dbReference type="SUPFAM" id="SSF161098">
    <property type="entry name" value="MetI-like"/>
    <property type="match status" value="1"/>
</dbReference>
<keyword evidence="4" id="KW-1003">Cell membrane</keyword>
<evidence type="ECO:0000256" key="7">
    <source>
        <dbReference type="ARBA" id="ARBA00023136"/>
    </source>
</evidence>
<evidence type="ECO:0000256" key="3">
    <source>
        <dbReference type="ARBA" id="ARBA00022448"/>
    </source>
</evidence>
<dbReference type="Proteomes" id="UP000030012">
    <property type="component" value="Unassembled WGS sequence"/>
</dbReference>
<gene>
    <name evidence="10" type="ORF">Z968_05785</name>
</gene>
<dbReference type="PANTHER" id="PTHR30450:SF1">
    <property type="entry name" value="D-METHIONINE TRANSPORT SYSTEM PERMEASE PROTEIN METI-RELATED"/>
    <property type="match status" value="1"/>
</dbReference>
<dbReference type="Pfam" id="PF00528">
    <property type="entry name" value="BPD_transp_1"/>
    <property type="match status" value="1"/>
</dbReference>
<dbReference type="InterPro" id="IPR051322">
    <property type="entry name" value="AA_ABC_Transporter_Permease"/>
</dbReference>
<proteinExistence type="inferred from homology"/>
<evidence type="ECO:0000256" key="4">
    <source>
        <dbReference type="ARBA" id="ARBA00022475"/>
    </source>
</evidence>